<protein>
    <recommendedName>
        <fullName evidence="9">Peptidase M20 dimerisation domain-containing protein</fullName>
    </recommendedName>
</protein>
<dbReference type="InterPro" id="IPR001261">
    <property type="entry name" value="ArgE/DapE_CS"/>
</dbReference>
<comment type="similarity">
    <text evidence="1">Belongs to the peptidase M20A family.</text>
</comment>
<dbReference type="Gene3D" id="3.30.70.360">
    <property type="match status" value="1"/>
</dbReference>
<dbReference type="PANTHER" id="PTHR45962">
    <property type="entry name" value="N-FATTY-ACYL-AMINO ACID SYNTHASE/HYDROLASE PM20D1"/>
    <property type="match status" value="1"/>
</dbReference>
<dbReference type="GO" id="GO:0046872">
    <property type="term" value="F:metal ion binding"/>
    <property type="evidence" value="ECO:0007669"/>
    <property type="project" value="UniProtKB-KW"/>
</dbReference>
<keyword evidence="4" id="KW-0378">Hydrolase</keyword>
<proteinExistence type="inferred from homology"/>
<dbReference type="InterPro" id="IPR047177">
    <property type="entry name" value="Pept_M20A"/>
</dbReference>
<feature type="binding site" evidence="7">
    <location>
        <position position="235"/>
    </location>
    <ligand>
        <name>Zn(2+)</name>
        <dbReference type="ChEBI" id="CHEBI:29105"/>
        <label>2</label>
    </ligand>
</feature>
<dbReference type="SUPFAM" id="SSF55031">
    <property type="entry name" value="Bacterial exopeptidase dimerisation domain"/>
    <property type="match status" value="1"/>
</dbReference>
<evidence type="ECO:0000256" key="6">
    <source>
        <dbReference type="PIRSR" id="PIRSR037217-1"/>
    </source>
</evidence>
<dbReference type="InterPro" id="IPR011650">
    <property type="entry name" value="Peptidase_M20_dimer"/>
</dbReference>
<dbReference type="PANTHER" id="PTHR45962:SF1">
    <property type="entry name" value="N-FATTY-ACYL-AMINO ACID SYNTHASE_HYDROLASE PM20D1"/>
    <property type="match status" value="1"/>
</dbReference>
<dbReference type="PROSITE" id="PS00759">
    <property type="entry name" value="ARGE_DAPE_CPG2_2"/>
    <property type="match status" value="1"/>
</dbReference>
<keyword evidence="2" id="KW-0645">Protease</keyword>
<dbReference type="GO" id="GO:0000328">
    <property type="term" value="C:fungal-type vacuole lumen"/>
    <property type="evidence" value="ECO:0007669"/>
    <property type="project" value="TreeGrafter"/>
</dbReference>
<evidence type="ECO:0000256" key="4">
    <source>
        <dbReference type="ARBA" id="ARBA00022801"/>
    </source>
</evidence>
<evidence type="ECO:0000256" key="3">
    <source>
        <dbReference type="ARBA" id="ARBA00022723"/>
    </source>
</evidence>
<dbReference type="EMBL" id="JAVHNS010000018">
    <property type="protein sequence ID" value="KAK6331331.1"/>
    <property type="molecule type" value="Genomic_DNA"/>
</dbReference>
<dbReference type="InterPro" id="IPR036264">
    <property type="entry name" value="Bact_exopeptidase_dim_dom"/>
</dbReference>
<evidence type="ECO:0000313" key="10">
    <source>
        <dbReference type="EMBL" id="KAK6331331.1"/>
    </source>
</evidence>
<sequence>MGNPEVLPHKDNESLAEFWQRHDERRGRYRKYFRKLLPLLGITVLGAAFYITYISSFRVTHCKAAFSILSNKFPYAHKPQTHIHRRKKVEELCPLVEPIFPEYTRELEHLEAHLRTREYALWSAKALGGAIKIRTDVFDDFGPVGRDPRWSRMDKYSEYLRDTFPLIHEKLAMEYINGYGLIYTLKGSNEDLKPILLLAHQDVVPVSNETLDEWDHGPWSGDFDGRYIWGRGAIDDKNQLIALMESIELLLHSQFRPSRTVVLAFGFDEEVGGGQGAQFLGQALYSDYGRNGFATIIDEGTAMIDGFGSQFLVISTAEKGFMNQQISIKTPGGHASMPPKHTSIGIMAEIIVALENNPFERELSDDNPLKNFIDCAAAWADDFPDELRRYIENEDKKSLADALVEWDLRYDADLRTTTAVTAINGGTKVNALPEFVIAGMNHRIRRGSSTWEVTNATERIVSEIAKKYGLEVIAYPEDGAEYPESSITIQAYDRREPSPLTSSRVDIQTAFKIVAGTTRAVFGEDLIVTPGLNMGNTDTFWYTKLSENIFRYAPMPLVKKNMHSTNEHVSLRGHLGMVHWFVNFILNMDTLEDTYW</sequence>
<evidence type="ECO:0000256" key="8">
    <source>
        <dbReference type="SAM" id="Phobius"/>
    </source>
</evidence>
<feature type="binding site" evidence="7">
    <location>
        <position position="270"/>
    </location>
    <ligand>
        <name>Zn(2+)</name>
        <dbReference type="ChEBI" id="CHEBI:29105"/>
        <label>1</label>
    </ligand>
</feature>
<gene>
    <name evidence="10" type="ORF">TWF730_004413</name>
</gene>
<keyword evidence="8" id="KW-1133">Transmembrane helix</keyword>
<feature type="binding site" evidence="7">
    <location>
        <position position="200"/>
    </location>
    <ligand>
        <name>Zn(2+)</name>
        <dbReference type="ChEBI" id="CHEBI:29105"/>
        <label>2</label>
    </ligand>
</feature>
<dbReference type="SUPFAM" id="SSF53187">
    <property type="entry name" value="Zn-dependent exopeptidases"/>
    <property type="match status" value="1"/>
</dbReference>
<dbReference type="InterPro" id="IPR017141">
    <property type="entry name" value="Pept_M20_carboxypep"/>
</dbReference>
<dbReference type="PROSITE" id="PS00758">
    <property type="entry name" value="ARGE_DAPE_CPG2_1"/>
    <property type="match status" value="1"/>
</dbReference>
<evidence type="ECO:0000256" key="5">
    <source>
        <dbReference type="ARBA" id="ARBA00022833"/>
    </source>
</evidence>
<keyword evidence="3 7" id="KW-0479">Metal-binding</keyword>
<dbReference type="Pfam" id="PF01546">
    <property type="entry name" value="Peptidase_M20"/>
    <property type="match status" value="1"/>
</dbReference>
<dbReference type="AlphaFoldDB" id="A0AAV9U1L2"/>
<accession>A0AAV9U1L2</accession>
<dbReference type="InterPro" id="IPR002933">
    <property type="entry name" value="Peptidase_M20"/>
</dbReference>
<feature type="active site" evidence="6">
    <location>
        <position position="202"/>
    </location>
</feature>
<dbReference type="GO" id="GO:0004181">
    <property type="term" value="F:metallocarboxypeptidase activity"/>
    <property type="evidence" value="ECO:0007669"/>
    <property type="project" value="InterPro"/>
</dbReference>
<comment type="caution">
    <text evidence="10">The sequence shown here is derived from an EMBL/GenBank/DDBJ whole genome shotgun (WGS) entry which is preliminary data.</text>
</comment>
<keyword evidence="8" id="KW-0812">Transmembrane</keyword>
<dbReference type="GO" id="GO:0051603">
    <property type="term" value="P:proteolysis involved in protein catabolic process"/>
    <property type="evidence" value="ECO:0007669"/>
    <property type="project" value="TreeGrafter"/>
</dbReference>
<feature type="binding site" evidence="7">
    <location>
        <position position="563"/>
    </location>
    <ligand>
        <name>Zn(2+)</name>
        <dbReference type="ChEBI" id="CHEBI:29105"/>
        <label>1</label>
    </ligand>
</feature>
<evidence type="ECO:0000259" key="9">
    <source>
        <dbReference type="Pfam" id="PF07687"/>
    </source>
</evidence>
<reference evidence="10 11" key="1">
    <citation type="submission" date="2019-10" db="EMBL/GenBank/DDBJ databases">
        <authorList>
            <person name="Palmer J.M."/>
        </authorList>
    </citation>
    <scope>NUCLEOTIDE SEQUENCE [LARGE SCALE GENOMIC DNA]</scope>
    <source>
        <strain evidence="10 11">TWF730</strain>
    </source>
</reference>
<feature type="domain" description="Peptidase M20 dimerisation" evidence="9">
    <location>
        <begin position="317"/>
        <end position="468"/>
    </location>
</feature>
<dbReference type="Gene3D" id="3.40.630.10">
    <property type="entry name" value="Zn peptidases"/>
    <property type="match status" value="1"/>
</dbReference>
<evidence type="ECO:0000313" key="11">
    <source>
        <dbReference type="Proteomes" id="UP001373714"/>
    </source>
</evidence>
<feature type="active site" description="Proton acceptor" evidence="6">
    <location>
        <position position="269"/>
    </location>
</feature>
<feature type="transmembrane region" description="Helical" evidence="8">
    <location>
        <begin position="36"/>
        <end position="53"/>
    </location>
</feature>
<dbReference type="PIRSF" id="PIRSF037217">
    <property type="entry name" value="Carboxypeptidase_S"/>
    <property type="match status" value="1"/>
</dbReference>
<feature type="binding site" evidence="7">
    <location>
        <position position="235"/>
    </location>
    <ligand>
        <name>Zn(2+)</name>
        <dbReference type="ChEBI" id="CHEBI:29105"/>
        <label>1</label>
    </ligand>
</feature>
<dbReference type="Proteomes" id="UP001373714">
    <property type="component" value="Unassembled WGS sequence"/>
</dbReference>
<name>A0AAV9U1L2_9PEZI</name>
<keyword evidence="8" id="KW-0472">Membrane</keyword>
<dbReference type="Pfam" id="PF07687">
    <property type="entry name" value="M20_dimer"/>
    <property type="match status" value="1"/>
</dbReference>
<evidence type="ECO:0000256" key="2">
    <source>
        <dbReference type="ARBA" id="ARBA00022670"/>
    </source>
</evidence>
<dbReference type="CDD" id="cd05674">
    <property type="entry name" value="M20_yscS"/>
    <property type="match status" value="1"/>
</dbReference>
<evidence type="ECO:0000256" key="1">
    <source>
        <dbReference type="ARBA" id="ARBA00006247"/>
    </source>
</evidence>
<organism evidence="10 11">
    <name type="scientific">Orbilia blumenaviensis</name>
    <dbReference type="NCBI Taxonomy" id="1796055"/>
    <lineage>
        <taxon>Eukaryota</taxon>
        <taxon>Fungi</taxon>
        <taxon>Dikarya</taxon>
        <taxon>Ascomycota</taxon>
        <taxon>Pezizomycotina</taxon>
        <taxon>Orbiliomycetes</taxon>
        <taxon>Orbiliales</taxon>
        <taxon>Orbiliaceae</taxon>
        <taxon>Orbilia</taxon>
    </lineage>
</organism>
<keyword evidence="5 7" id="KW-0862">Zinc</keyword>
<keyword evidence="11" id="KW-1185">Reference proteome</keyword>
<evidence type="ECO:0000256" key="7">
    <source>
        <dbReference type="PIRSR" id="PIRSR037217-2"/>
    </source>
</evidence>
<feature type="binding site" evidence="7">
    <location>
        <position position="298"/>
    </location>
    <ligand>
        <name>Zn(2+)</name>
        <dbReference type="ChEBI" id="CHEBI:29105"/>
        <label>2</label>
    </ligand>
</feature>
<dbReference type="FunFam" id="3.40.630.10:FF:000027">
    <property type="entry name" value="N-fatty-acyl-amino acid synthase/hydrolase PM20D1"/>
    <property type="match status" value="1"/>
</dbReference>